<proteinExistence type="predicted"/>
<keyword evidence="3" id="KW-1185">Reference proteome</keyword>
<dbReference type="RefSeq" id="WP_380898003.1">
    <property type="nucleotide sequence ID" value="NZ_JBHTKY010000027.1"/>
</dbReference>
<dbReference type="EMBL" id="JBHTKY010000027">
    <property type="protein sequence ID" value="MFD1166972.1"/>
    <property type="molecule type" value="Genomic_DNA"/>
</dbReference>
<evidence type="ECO:0000256" key="1">
    <source>
        <dbReference type="SAM" id="Coils"/>
    </source>
</evidence>
<evidence type="ECO:0000313" key="2">
    <source>
        <dbReference type="EMBL" id="MFD1166972.1"/>
    </source>
</evidence>
<name>A0ABW3RR34_9SPHI</name>
<comment type="caution">
    <text evidence="2">The sequence shown here is derived from an EMBL/GenBank/DDBJ whole genome shotgun (WGS) entry which is preliminary data.</text>
</comment>
<reference evidence="3" key="1">
    <citation type="journal article" date="2019" name="Int. J. Syst. Evol. Microbiol.">
        <title>The Global Catalogue of Microorganisms (GCM) 10K type strain sequencing project: providing services to taxonomists for standard genome sequencing and annotation.</title>
        <authorList>
            <consortium name="The Broad Institute Genomics Platform"/>
            <consortium name="The Broad Institute Genome Sequencing Center for Infectious Disease"/>
            <person name="Wu L."/>
            <person name="Ma J."/>
        </authorList>
    </citation>
    <scope>NUCLEOTIDE SEQUENCE [LARGE SCALE GENOMIC DNA]</scope>
    <source>
        <strain evidence="3">CCUG 52468</strain>
    </source>
</reference>
<evidence type="ECO:0000313" key="3">
    <source>
        <dbReference type="Proteomes" id="UP001597205"/>
    </source>
</evidence>
<dbReference type="Gene3D" id="3.40.50.300">
    <property type="entry name" value="P-loop containing nucleotide triphosphate hydrolases"/>
    <property type="match status" value="1"/>
</dbReference>
<sequence length="652" mass="76417">MMNNLHLNRLIVYTNNGEVAYDEKFHHGINIICGDNSSGKSTITHFIFFALGGEFNDFVPEARECQVVFAEILANDTIVTIKRYIEISDRTNNINARIAMHIFWGDYDESQNPPPNKYWQKFQYNTTPEKRSFSNVLFELLGLPEVKEENNITIHQILRLLYIDQESPTSSLFFYEEFDKQTTREAVSDLLLGVYNQDLYTLKLDLYHAEKQLEEVKNEIRLTKRFFQNAFSLNKEHLNTQIQNKEIEIQSLNEEILQIRSSIKEINYHSTDQLEFQKLQEQTSDKRIIVVNLQNEISILSNELVDSEFFIEALNDKYRALSNSVHTREFLGNIPLDYCPECLNKLIQTDNEHNCKLCKQSSDDSFGITQAKRMQLEIKFQIEESKKLLKFKNKNLTRLESSLEKNISELNDLQIRVNASIVDVRPFELEKLDSLNFQKGLAEGEILQFRTMLEQASIFEKLLEEKLTLDKNISSLKYRILTIQKIQKNLKKETISTIQTEGVYLLNNDFERQREFTSAEPKDLIIDFSNNLVYLKTDDTEKFKQYQKFSASSNFYLKISARFALYLASLKQGSMRFPRFIFADNMEDKGIEKERAQNFQNILIQRVNLLDPNKKSQLIYTTSYITDDLLHSEHIVGEYYTKDNPSLKHINK</sequence>
<organism evidence="2 3">
    <name type="scientific">Sphingobacterium daejeonense</name>
    <dbReference type="NCBI Taxonomy" id="371142"/>
    <lineage>
        <taxon>Bacteria</taxon>
        <taxon>Pseudomonadati</taxon>
        <taxon>Bacteroidota</taxon>
        <taxon>Sphingobacteriia</taxon>
        <taxon>Sphingobacteriales</taxon>
        <taxon>Sphingobacteriaceae</taxon>
        <taxon>Sphingobacterium</taxon>
    </lineage>
</organism>
<feature type="coiled-coil region" evidence="1">
    <location>
        <begin position="382"/>
        <end position="416"/>
    </location>
</feature>
<dbReference type="Proteomes" id="UP001597205">
    <property type="component" value="Unassembled WGS sequence"/>
</dbReference>
<feature type="coiled-coil region" evidence="1">
    <location>
        <begin position="235"/>
        <end position="262"/>
    </location>
</feature>
<protein>
    <submittedName>
        <fullName evidence="2">AAA family ATPase</fullName>
    </submittedName>
</protein>
<keyword evidence="1" id="KW-0175">Coiled coil</keyword>
<dbReference type="SUPFAM" id="SSF52540">
    <property type="entry name" value="P-loop containing nucleoside triphosphate hydrolases"/>
    <property type="match status" value="1"/>
</dbReference>
<gene>
    <name evidence="2" type="ORF">ACFQ2C_15295</name>
</gene>
<accession>A0ABW3RR34</accession>
<dbReference type="InterPro" id="IPR027417">
    <property type="entry name" value="P-loop_NTPase"/>
</dbReference>